<evidence type="ECO:0000313" key="3">
    <source>
        <dbReference type="Proteomes" id="UP001293718"/>
    </source>
</evidence>
<dbReference type="Proteomes" id="UP001293718">
    <property type="component" value="Unassembled WGS sequence"/>
</dbReference>
<reference evidence="2 3" key="1">
    <citation type="submission" date="2023-11" db="EMBL/GenBank/DDBJ databases">
        <title>Draft genome of Azohydromonas lata strain H1 (DSM1123), a polyhydroxyalkanoate producer.</title>
        <authorList>
            <person name="Traversa D."/>
            <person name="D'Addabbo P."/>
            <person name="Pazzani C."/>
            <person name="Manzari C."/>
            <person name="Chiara M."/>
            <person name="Scrascia M."/>
        </authorList>
    </citation>
    <scope>NUCLEOTIDE SEQUENCE [LARGE SCALE GENOMIC DNA]</scope>
    <source>
        <strain evidence="2 3">H1</strain>
    </source>
</reference>
<sequence>MNSNRIPCLLAAACAALTLGVGAAVLTGTSPAGWPYAEGGSDPQDETQLIVRRAQHNLLVMVAGHAAPLQPVQGARLRITQQPGPADQATPRPGYDRMLTGSWVLVDLPGGQYDVDLLHRGRLQRQPLSISPGEQPPALVFYVDGAQAAPD</sequence>
<feature type="chain" id="PRO_5046354602" evidence="1">
    <location>
        <begin position="24"/>
        <end position="151"/>
    </location>
</feature>
<organism evidence="2 3">
    <name type="scientific">Azohydromonas lata</name>
    <dbReference type="NCBI Taxonomy" id="45677"/>
    <lineage>
        <taxon>Bacteria</taxon>
        <taxon>Pseudomonadati</taxon>
        <taxon>Pseudomonadota</taxon>
        <taxon>Betaproteobacteria</taxon>
        <taxon>Burkholderiales</taxon>
        <taxon>Sphaerotilaceae</taxon>
        <taxon>Azohydromonas</taxon>
    </lineage>
</organism>
<comment type="caution">
    <text evidence="2">The sequence shown here is derived from an EMBL/GenBank/DDBJ whole genome shotgun (WGS) entry which is preliminary data.</text>
</comment>
<accession>A0ABU5IAY3</accession>
<dbReference type="EMBL" id="JAXOJX010000006">
    <property type="protein sequence ID" value="MDZ5456128.1"/>
    <property type="molecule type" value="Genomic_DNA"/>
</dbReference>
<evidence type="ECO:0000256" key="1">
    <source>
        <dbReference type="SAM" id="SignalP"/>
    </source>
</evidence>
<keyword evidence="1" id="KW-0732">Signal</keyword>
<gene>
    <name evidence="2" type="ORF">SM757_06040</name>
</gene>
<name>A0ABU5IAY3_9BURK</name>
<dbReference type="RefSeq" id="WP_322464772.1">
    <property type="nucleotide sequence ID" value="NZ_JAXOJX010000006.1"/>
</dbReference>
<evidence type="ECO:0000313" key="2">
    <source>
        <dbReference type="EMBL" id="MDZ5456128.1"/>
    </source>
</evidence>
<feature type="signal peptide" evidence="1">
    <location>
        <begin position="1"/>
        <end position="23"/>
    </location>
</feature>
<protein>
    <submittedName>
        <fullName evidence="2">Uncharacterized protein</fullName>
    </submittedName>
</protein>
<proteinExistence type="predicted"/>
<keyword evidence="3" id="KW-1185">Reference proteome</keyword>